<evidence type="ECO:0000256" key="1">
    <source>
        <dbReference type="SAM" id="SignalP"/>
    </source>
</evidence>
<dbReference type="RefSeq" id="WP_274691365.1">
    <property type="nucleotide sequence ID" value="NZ_JAPMOU010000050.1"/>
</dbReference>
<gene>
    <name evidence="2" type="ORF">ORQ98_24130</name>
</gene>
<evidence type="ECO:0000313" key="3">
    <source>
        <dbReference type="Proteomes" id="UP001528823"/>
    </source>
</evidence>
<organism evidence="2 3">
    <name type="scientific">Spartinivicinus poritis</name>
    <dbReference type="NCBI Taxonomy" id="2994640"/>
    <lineage>
        <taxon>Bacteria</taxon>
        <taxon>Pseudomonadati</taxon>
        <taxon>Pseudomonadota</taxon>
        <taxon>Gammaproteobacteria</taxon>
        <taxon>Oceanospirillales</taxon>
        <taxon>Zooshikellaceae</taxon>
        <taxon>Spartinivicinus</taxon>
    </lineage>
</organism>
<feature type="chain" id="PRO_5047412741" description="SnoaL-like domain-containing protein" evidence="1">
    <location>
        <begin position="22"/>
        <end position="162"/>
    </location>
</feature>
<name>A0ABT5UF96_9GAMM</name>
<sequence>MNKLTLTFLYVIGVFTMTANAQSALQQQPLFNCKANLKSCLEEMYTTVFKSPQLIDYYFSEDYTQYADGEVLNLTEFKKHIQIVKNKVRNIHFKVMEAAKSEGTFSDRHLVTIELQDGSNAVIEIIQISKLKNGKIYELHELSRVISGDKALKALASQKHEN</sequence>
<dbReference type="Proteomes" id="UP001528823">
    <property type="component" value="Unassembled WGS sequence"/>
</dbReference>
<dbReference type="SUPFAM" id="SSF54427">
    <property type="entry name" value="NTF2-like"/>
    <property type="match status" value="1"/>
</dbReference>
<keyword evidence="3" id="KW-1185">Reference proteome</keyword>
<proteinExistence type="predicted"/>
<reference evidence="2 3" key="1">
    <citation type="submission" date="2022-11" db="EMBL/GenBank/DDBJ databases">
        <title>Spartinivicinus poritis sp. nov., isolated from scleractinian coral Porites lutea.</title>
        <authorList>
            <person name="Zhang G."/>
            <person name="Cai L."/>
            <person name="Wei Q."/>
        </authorList>
    </citation>
    <scope>NUCLEOTIDE SEQUENCE [LARGE SCALE GENOMIC DNA]</scope>
    <source>
        <strain evidence="2 3">A2-2</strain>
    </source>
</reference>
<feature type="signal peptide" evidence="1">
    <location>
        <begin position="1"/>
        <end position="21"/>
    </location>
</feature>
<keyword evidence="1" id="KW-0732">Signal</keyword>
<dbReference type="EMBL" id="JAPMOU010000050">
    <property type="protein sequence ID" value="MDE1465054.1"/>
    <property type="molecule type" value="Genomic_DNA"/>
</dbReference>
<comment type="caution">
    <text evidence="2">The sequence shown here is derived from an EMBL/GenBank/DDBJ whole genome shotgun (WGS) entry which is preliminary data.</text>
</comment>
<evidence type="ECO:0000313" key="2">
    <source>
        <dbReference type="EMBL" id="MDE1465054.1"/>
    </source>
</evidence>
<protein>
    <recommendedName>
        <fullName evidence="4">SnoaL-like domain-containing protein</fullName>
    </recommendedName>
</protein>
<accession>A0ABT5UF96</accession>
<evidence type="ECO:0008006" key="4">
    <source>
        <dbReference type="Google" id="ProtNLM"/>
    </source>
</evidence>
<dbReference type="InterPro" id="IPR032710">
    <property type="entry name" value="NTF2-like_dom_sf"/>
</dbReference>